<dbReference type="Pfam" id="PF05994">
    <property type="entry name" value="FragX_IP"/>
    <property type="match status" value="1"/>
</dbReference>
<protein>
    <submittedName>
        <fullName evidence="1">Uncharacterized protein</fullName>
    </submittedName>
</protein>
<dbReference type="Proteomes" id="UP000607653">
    <property type="component" value="Unassembled WGS sequence"/>
</dbReference>
<dbReference type="GO" id="GO:0031267">
    <property type="term" value="F:small GTPase binding"/>
    <property type="evidence" value="ECO:0007669"/>
    <property type="project" value="InterPro"/>
</dbReference>
<proteinExistence type="predicted"/>
<reference evidence="1 2" key="1">
    <citation type="journal article" date="2020" name="Mol. Biol. Evol.">
        <title>Distinct Expression and Methylation Patterns for Genes with Different Fates following a Single Whole-Genome Duplication in Flowering Plants.</title>
        <authorList>
            <person name="Shi T."/>
            <person name="Rahmani R.S."/>
            <person name="Gugger P.F."/>
            <person name="Wang M."/>
            <person name="Li H."/>
            <person name="Zhang Y."/>
            <person name="Li Z."/>
            <person name="Wang Q."/>
            <person name="Van de Peer Y."/>
            <person name="Marchal K."/>
            <person name="Chen J."/>
        </authorList>
    </citation>
    <scope>NUCLEOTIDE SEQUENCE [LARGE SCALE GENOMIC DNA]</scope>
    <source>
        <tissue evidence="1">Leaf</tissue>
    </source>
</reference>
<dbReference type="PANTHER" id="PTHR12195">
    <property type="entry name" value="CYTOPLASMIC FMR1-INTERACTING PROTEIN-RELATED"/>
    <property type="match status" value="1"/>
</dbReference>
<keyword evidence="2" id="KW-1185">Reference proteome</keyword>
<sequence length="74" mass="8531">MLMDHVVESQNAGLIESILIPFDIYNDSAQHALVVLKQCFLYDEIEAEADLCFDQLVLKLSETIFTYYKSWAAR</sequence>
<dbReference type="GO" id="GO:0030833">
    <property type="term" value="P:regulation of actin filament polymerization"/>
    <property type="evidence" value="ECO:0007669"/>
    <property type="project" value="InterPro"/>
</dbReference>
<name>A0A822ZTZ7_NELNU</name>
<dbReference type="AlphaFoldDB" id="A0A822ZTZ7"/>
<evidence type="ECO:0000313" key="1">
    <source>
        <dbReference type="EMBL" id="DAD46991.1"/>
    </source>
</evidence>
<accession>A0A822ZTZ7</accession>
<gene>
    <name evidence="1" type="ORF">HUJ06_016928</name>
</gene>
<dbReference type="InterPro" id="IPR008081">
    <property type="entry name" value="Cytoplasmic_FMR1-int"/>
</dbReference>
<dbReference type="EMBL" id="DUZY01000008">
    <property type="protein sequence ID" value="DAD46991.1"/>
    <property type="molecule type" value="Genomic_DNA"/>
</dbReference>
<evidence type="ECO:0000313" key="2">
    <source>
        <dbReference type="Proteomes" id="UP000607653"/>
    </source>
</evidence>
<organism evidence="1 2">
    <name type="scientific">Nelumbo nucifera</name>
    <name type="common">Sacred lotus</name>
    <dbReference type="NCBI Taxonomy" id="4432"/>
    <lineage>
        <taxon>Eukaryota</taxon>
        <taxon>Viridiplantae</taxon>
        <taxon>Streptophyta</taxon>
        <taxon>Embryophyta</taxon>
        <taxon>Tracheophyta</taxon>
        <taxon>Spermatophyta</taxon>
        <taxon>Magnoliopsida</taxon>
        <taxon>Proteales</taxon>
        <taxon>Nelumbonaceae</taxon>
        <taxon>Nelumbo</taxon>
    </lineage>
</organism>
<comment type="caution">
    <text evidence="1">The sequence shown here is derived from an EMBL/GenBank/DDBJ whole genome shotgun (WGS) entry which is preliminary data.</text>
</comment>